<gene>
    <name evidence="1" type="ORF">EHE22_03275</name>
</gene>
<proteinExistence type="predicted"/>
<dbReference type="Pfam" id="PF04883">
    <property type="entry name" value="HK97-gp10_like"/>
    <property type="match status" value="1"/>
</dbReference>
<dbReference type="AlphaFoldDB" id="A0A7Y3WVV1"/>
<organism evidence="1 2">
    <name type="scientific">Brucella pseudogrignonensis</name>
    <dbReference type="NCBI Taxonomy" id="419475"/>
    <lineage>
        <taxon>Bacteria</taxon>
        <taxon>Pseudomonadati</taxon>
        <taxon>Pseudomonadota</taxon>
        <taxon>Alphaproteobacteria</taxon>
        <taxon>Hyphomicrobiales</taxon>
        <taxon>Brucellaceae</taxon>
        <taxon>Brucella/Ochrobactrum group</taxon>
        <taxon>Brucella</taxon>
    </lineage>
</organism>
<evidence type="ECO:0000313" key="2">
    <source>
        <dbReference type="Proteomes" id="UP000526233"/>
    </source>
</evidence>
<evidence type="ECO:0000313" key="1">
    <source>
        <dbReference type="EMBL" id="NNV19451.1"/>
    </source>
</evidence>
<dbReference type="Proteomes" id="UP000526233">
    <property type="component" value="Unassembled WGS sequence"/>
</dbReference>
<sequence length="155" mass="17307">MATKTTGLTQLNRKLKLLPQIAQDLIRKAMERSAEEICDMMRNLVPVDDMVLHDSIGWTWGKAPPGSITIASVDSLVGDDTTITIYAGNKEAYYARWVEFGTTRFTNKGMFAGTKNPGQGKQPFFYVSWRAKKKSTKRRIRSVVTRAAKKAAAGY</sequence>
<dbReference type="EMBL" id="PKQI01000001">
    <property type="protein sequence ID" value="NNV19451.1"/>
    <property type="molecule type" value="Genomic_DNA"/>
</dbReference>
<dbReference type="RefSeq" id="WP_007878768.1">
    <property type="nucleotide sequence ID" value="NZ_JBLZNL010000004.1"/>
</dbReference>
<name>A0A7Y3WVV1_9HYPH</name>
<reference evidence="1 2" key="1">
    <citation type="submission" date="2018-11" db="EMBL/GenBank/DDBJ databases">
        <title>Genome sequencing and analysis.</title>
        <authorList>
            <person name="Huang Y.-T."/>
        </authorList>
    </citation>
    <scope>NUCLEOTIDE SEQUENCE [LARGE SCALE GENOMIC DNA]</scope>
    <source>
        <strain evidence="1 2">SHIN</strain>
    </source>
</reference>
<accession>A0A7Y3WVV1</accession>
<comment type="caution">
    <text evidence="1">The sequence shown here is derived from an EMBL/GenBank/DDBJ whole genome shotgun (WGS) entry which is preliminary data.</text>
</comment>
<protein>
    <submittedName>
        <fullName evidence="1">HK97 gp10 family phage protein</fullName>
    </submittedName>
</protein>
<dbReference type="InterPro" id="IPR010064">
    <property type="entry name" value="HK97-gp10_tail"/>
</dbReference>